<evidence type="ECO:0000256" key="4">
    <source>
        <dbReference type="ARBA" id="ARBA00022679"/>
    </source>
</evidence>
<dbReference type="EMBL" id="MFGW01000250">
    <property type="protein sequence ID" value="OGF58393.1"/>
    <property type="molecule type" value="Genomic_DNA"/>
</dbReference>
<evidence type="ECO:0000256" key="8">
    <source>
        <dbReference type="ARBA" id="ARBA00050488"/>
    </source>
</evidence>
<keyword evidence="7 10" id="KW-0511">Multifunctional enzyme</keyword>
<comment type="caution">
    <text evidence="12">The sequence shown here is derived from an EMBL/GenBank/DDBJ whole genome shotgun (WGS) entry which is preliminary data.</text>
</comment>
<dbReference type="InterPro" id="IPR016193">
    <property type="entry name" value="Cytidine_deaminase-like"/>
</dbReference>
<comment type="pathway">
    <text evidence="2 10">Purine metabolism; IMP biosynthesis via de novo pathway; 5-formamido-1-(5-phospho-D-ribosyl)imidazole-4-carboxamide from 5-amino-1-(5-phospho-D-ribosyl)imidazole-4-carboxamide (10-formyl THF route): step 1/1.</text>
</comment>
<dbReference type="SUPFAM" id="SSF53927">
    <property type="entry name" value="Cytidine deaminase-like"/>
    <property type="match status" value="1"/>
</dbReference>
<evidence type="ECO:0000256" key="6">
    <source>
        <dbReference type="ARBA" id="ARBA00022801"/>
    </source>
</evidence>
<comment type="pathway">
    <text evidence="1 10">Purine metabolism; IMP biosynthesis via de novo pathway; IMP from 5-formamido-1-(5-phospho-D-ribosyl)imidazole-4-carboxamide: step 1/1.</text>
</comment>
<dbReference type="InterPro" id="IPR024051">
    <property type="entry name" value="AICAR_Tfase_dup_dom_sf"/>
</dbReference>
<gene>
    <name evidence="10" type="primary">purH</name>
    <name evidence="12" type="ORF">A2Y62_14985</name>
</gene>
<evidence type="ECO:0000256" key="2">
    <source>
        <dbReference type="ARBA" id="ARBA00004954"/>
    </source>
</evidence>
<dbReference type="Gene3D" id="3.40.50.1380">
    <property type="entry name" value="Methylglyoxal synthase-like domain"/>
    <property type="match status" value="1"/>
</dbReference>
<evidence type="ECO:0000259" key="11">
    <source>
        <dbReference type="PROSITE" id="PS51855"/>
    </source>
</evidence>
<dbReference type="FunFam" id="3.40.140.20:FF:000001">
    <property type="entry name" value="Bifunctional purine biosynthesis protein PurH"/>
    <property type="match status" value="1"/>
</dbReference>
<dbReference type="AlphaFoldDB" id="A0A1F5V4N7"/>
<dbReference type="Pfam" id="PF02142">
    <property type="entry name" value="MGS"/>
    <property type="match status" value="1"/>
</dbReference>
<name>A0A1F5V4N7_9BACT</name>
<dbReference type="NCBIfam" id="TIGR00355">
    <property type="entry name" value="purH"/>
    <property type="match status" value="1"/>
</dbReference>
<dbReference type="SMART" id="SM00851">
    <property type="entry name" value="MGS"/>
    <property type="match status" value="1"/>
</dbReference>
<proteinExistence type="inferred from homology"/>
<dbReference type="FunFam" id="3.40.50.1380:FF:000001">
    <property type="entry name" value="Bifunctional purine biosynthesis protein PurH"/>
    <property type="match status" value="1"/>
</dbReference>
<dbReference type="GO" id="GO:0003937">
    <property type="term" value="F:IMP cyclohydrolase activity"/>
    <property type="evidence" value="ECO:0007669"/>
    <property type="project" value="UniProtKB-UniRule"/>
</dbReference>
<dbReference type="GO" id="GO:0004643">
    <property type="term" value="F:phosphoribosylaminoimidazolecarboxamide formyltransferase activity"/>
    <property type="evidence" value="ECO:0007669"/>
    <property type="project" value="UniProtKB-UniRule"/>
</dbReference>
<organism evidence="12 13">
    <name type="scientific">Candidatus Fischerbacteria bacterium RBG_13_37_8</name>
    <dbReference type="NCBI Taxonomy" id="1817863"/>
    <lineage>
        <taxon>Bacteria</taxon>
        <taxon>Candidatus Fischeribacteriota</taxon>
    </lineage>
</organism>
<evidence type="ECO:0000256" key="5">
    <source>
        <dbReference type="ARBA" id="ARBA00022755"/>
    </source>
</evidence>
<dbReference type="Pfam" id="PF01808">
    <property type="entry name" value="AICARFT_IMPCHas"/>
    <property type="match status" value="1"/>
</dbReference>
<comment type="catalytic activity">
    <reaction evidence="9 10">
        <text>IMP + H2O = 5-formamido-1-(5-phospho-D-ribosyl)imidazole-4-carboxamide</text>
        <dbReference type="Rhea" id="RHEA:18445"/>
        <dbReference type="ChEBI" id="CHEBI:15377"/>
        <dbReference type="ChEBI" id="CHEBI:58053"/>
        <dbReference type="ChEBI" id="CHEBI:58467"/>
        <dbReference type="EC" id="3.5.4.10"/>
    </reaction>
</comment>
<dbReference type="InterPro" id="IPR011607">
    <property type="entry name" value="MGS-like_dom"/>
</dbReference>
<feature type="domain" description="MGS-like" evidence="11">
    <location>
        <begin position="1"/>
        <end position="145"/>
    </location>
</feature>
<dbReference type="PANTHER" id="PTHR11692">
    <property type="entry name" value="BIFUNCTIONAL PURINE BIOSYNTHESIS PROTEIN PURH"/>
    <property type="match status" value="1"/>
</dbReference>
<dbReference type="PANTHER" id="PTHR11692:SF0">
    <property type="entry name" value="BIFUNCTIONAL PURINE BIOSYNTHESIS PROTEIN ATIC"/>
    <property type="match status" value="1"/>
</dbReference>
<evidence type="ECO:0000313" key="13">
    <source>
        <dbReference type="Proteomes" id="UP000178943"/>
    </source>
</evidence>
<dbReference type="GO" id="GO:0005829">
    <property type="term" value="C:cytosol"/>
    <property type="evidence" value="ECO:0007669"/>
    <property type="project" value="TreeGrafter"/>
</dbReference>
<dbReference type="InterPro" id="IPR002695">
    <property type="entry name" value="PurH-like"/>
</dbReference>
<dbReference type="PROSITE" id="PS51855">
    <property type="entry name" value="MGS"/>
    <property type="match status" value="1"/>
</dbReference>
<reference evidence="12 13" key="1">
    <citation type="journal article" date="2016" name="Nat. Commun.">
        <title>Thousands of microbial genomes shed light on interconnected biogeochemical processes in an aquifer system.</title>
        <authorList>
            <person name="Anantharaman K."/>
            <person name="Brown C.T."/>
            <person name="Hug L.A."/>
            <person name="Sharon I."/>
            <person name="Castelle C.J."/>
            <person name="Probst A.J."/>
            <person name="Thomas B.C."/>
            <person name="Singh A."/>
            <person name="Wilkins M.J."/>
            <person name="Karaoz U."/>
            <person name="Brodie E.L."/>
            <person name="Williams K.H."/>
            <person name="Hubbard S.S."/>
            <person name="Banfield J.F."/>
        </authorList>
    </citation>
    <scope>NUCLEOTIDE SEQUENCE [LARGE SCALE GENOMIC DNA]</scope>
</reference>
<evidence type="ECO:0000256" key="7">
    <source>
        <dbReference type="ARBA" id="ARBA00023268"/>
    </source>
</evidence>
<sequence>MIKRVLISVFDKKDIEKLCQALMEKGVEIWASGGTAAFLKNNGIRVRELEEITGFSNMLQGRVKTLHPMVFAGILADSNKEQHQKDIEQYKIPKFDMVVVNLYPFEEKVIKGDLPIEEAVEWIDIGGSALIRASAKNYNNITILIQPEDYPAIIDFIKEGKEIPLGYKQNLAGKAFQFSSYYDALISNYFLQESEQMPLYLTLPLKKEAELRYGENPHQRACAYKDISLWEKGILSAEQLHGKEMSFNNYIDVQAAFDIVGDLTGHACAIIKHTNPCGAAWSDNALTSFKIARETDPEAAFGSIVAFNCEVDEATAQEVSCLFVECLIAPSYSEEALTLLKSKKNLRILLLDSEKLPAREWDLRRIKGGILLQDYDNLLSKEWNIVTKRQPNDYERKALTFAWTVVKHVKSNAIVFTTDHNTIGIGAGQMSRVDSVRLAKSKARSSLKDSVIASDAFFPFKDNVEEIAKAGATAIIQPGGSIRDQEVIEEADRQNIAMVFTGVRHFKH</sequence>
<dbReference type="CDD" id="cd01421">
    <property type="entry name" value="IMPCH"/>
    <property type="match status" value="1"/>
</dbReference>
<dbReference type="STRING" id="1817863.A2Y62_14985"/>
<evidence type="ECO:0000256" key="9">
    <source>
        <dbReference type="ARBA" id="ARBA00050687"/>
    </source>
</evidence>
<evidence type="ECO:0000256" key="10">
    <source>
        <dbReference type="HAMAP-Rule" id="MF_00139"/>
    </source>
</evidence>
<dbReference type="EC" id="3.5.4.10" evidence="10"/>
<dbReference type="PIRSF" id="PIRSF000414">
    <property type="entry name" value="AICARFT_IMPCHas"/>
    <property type="match status" value="1"/>
</dbReference>
<keyword evidence="4 10" id="KW-0808">Transferase</keyword>
<evidence type="ECO:0000256" key="1">
    <source>
        <dbReference type="ARBA" id="ARBA00004844"/>
    </source>
</evidence>
<evidence type="ECO:0000256" key="3">
    <source>
        <dbReference type="ARBA" id="ARBA00007667"/>
    </source>
</evidence>
<dbReference type="UniPathway" id="UPA00074">
    <property type="reaction ID" value="UER00133"/>
</dbReference>
<comment type="catalytic activity">
    <reaction evidence="8 10">
        <text>(6R)-10-formyltetrahydrofolate + 5-amino-1-(5-phospho-beta-D-ribosyl)imidazole-4-carboxamide = 5-formamido-1-(5-phospho-D-ribosyl)imidazole-4-carboxamide + (6S)-5,6,7,8-tetrahydrofolate</text>
        <dbReference type="Rhea" id="RHEA:22192"/>
        <dbReference type="ChEBI" id="CHEBI:57453"/>
        <dbReference type="ChEBI" id="CHEBI:58467"/>
        <dbReference type="ChEBI" id="CHEBI:58475"/>
        <dbReference type="ChEBI" id="CHEBI:195366"/>
        <dbReference type="EC" id="2.1.2.3"/>
    </reaction>
</comment>
<dbReference type="EC" id="2.1.2.3" evidence="10"/>
<comment type="domain">
    <text evidence="10">The IMP cyclohydrolase activity resides in the N-terminal region.</text>
</comment>
<dbReference type="SUPFAM" id="SSF52335">
    <property type="entry name" value="Methylglyoxal synthase-like"/>
    <property type="match status" value="1"/>
</dbReference>
<dbReference type="Gene3D" id="3.40.140.20">
    <property type="match status" value="2"/>
</dbReference>
<evidence type="ECO:0000313" key="12">
    <source>
        <dbReference type="EMBL" id="OGF58393.1"/>
    </source>
</evidence>
<keyword evidence="5 10" id="KW-0658">Purine biosynthesis</keyword>
<comment type="similarity">
    <text evidence="3 10">Belongs to the PurH family.</text>
</comment>
<keyword evidence="6 10" id="KW-0378">Hydrolase</keyword>
<dbReference type="SMART" id="SM00798">
    <property type="entry name" value="AICARFT_IMPCHas"/>
    <property type="match status" value="1"/>
</dbReference>
<dbReference type="InterPro" id="IPR036914">
    <property type="entry name" value="MGS-like_dom_sf"/>
</dbReference>
<dbReference type="Proteomes" id="UP000178943">
    <property type="component" value="Unassembled WGS sequence"/>
</dbReference>
<dbReference type="NCBIfam" id="NF002049">
    <property type="entry name" value="PRK00881.1"/>
    <property type="match status" value="1"/>
</dbReference>
<dbReference type="GO" id="GO:0006189">
    <property type="term" value="P:'de novo' IMP biosynthetic process"/>
    <property type="evidence" value="ECO:0007669"/>
    <property type="project" value="UniProtKB-UniRule"/>
</dbReference>
<protein>
    <recommendedName>
        <fullName evidence="10">Bifunctional purine biosynthesis protein PurH</fullName>
    </recommendedName>
    <domain>
        <recommendedName>
            <fullName evidence="10">Phosphoribosylaminoimidazolecarboxamide formyltransferase</fullName>
            <ecNumber evidence="10">2.1.2.3</ecNumber>
        </recommendedName>
        <alternativeName>
            <fullName evidence="10">AICAR transformylase</fullName>
        </alternativeName>
    </domain>
    <domain>
        <recommendedName>
            <fullName evidence="10">IMP cyclohydrolase</fullName>
            <ecNumber evidence="10">3.5.4.10</ecNumber>
        </recommendedName>
        <alternativeName>
            <fullName evidence="10">ATIC</fullName>
        </alternativeName>
        <alternativeName>
            <fullName evidence="10">IMP synthase</fullName>
        </alternativeName>
        <alternativeName>
            <fullName evidence="10">Inosinicase</fullName>
        </alternativeName>
    </domain>
</protein>
<accession>A0A1F5V4N7</accession>
<dbReference type="HAMAP" id="MF_00139">
    <property type="entry name" value="PurH"/>
    <property type="match status" value="1"/>
</dbReference>